<dbReference type="InterPro" id="IPR036390">
    <property type="entry name" value="WH_DNA-bd_sf"/>
</dbReference>
<dbReference type="SMART" id="SM00345">
    <property type="entry name" value="HTH_GNTR"/>
    <property type="match status" value="1"/>
</dbReference>
<organism evidence="5 6">
    <name type="scientific">Halomonas cerina</name>
    <dbReference type="NCBI Taxonomy" id="447424"/>
    <lineage>
        <taxon>Bacteria</taxon>
        <taxon>Pseudomonadati</taxon>
        <taxon>Pseudomonadota</taxon>
        <taxon>Gammaproteobacteria</taxon>
        <taxon>Oceanospirillales</taxon>
        <taxon>Halomonadaceae</taxon>
        <taxon>Halomonas</taxon>
    </lineage>
</organism>
<evidence type="ECO:0000313" key="6">
    <source>
        <dbReference type="Proteomes" id="UP000547614"/>
    </source>
</evidence>
<dbReference type="PROSITE" id="PS50949">
    <property type="entry name" value="HTH_GNTR"/>
    <property type="match status" value="1"/>
</dbReference>
<feature type="domain" description="HTH gntR-type" evidence="4">
    <location>
        <begin position="10"/>
        <end position="78"/>
    </location>
</feature>
<dbReference type="SUPFAM" id="SSF48008">
    <property type="entry name" value="GntR ligand-binding domain-like"/>
    <property type="match status" value="1"/>
</dbReference>
<dbReference type="PANTHER" id="PTHR43537:SF44">
    <property type="entry name" value="GNTR FAMILY REGULATORY PROTEIN"/>
    <property type="match status" value="1"/>
</dbReference>
<evidence type="ECO:0000259" key="4">
    <source>
        <dbReference type="PROSITE" id="PS50949"/>
    </source>
</evidence>
<dbReference type="InterPro" id="IPR036388">
    <property type="entry name" value="WH-like_DNA-bd_sf"/>
</dbReference>
<dbReference type="SUPFAM" id="SSF46785">
    <property type="entry name" value="Winged helix' DNA-binding domain"/>
    <property type="match status" value="1"/>
</dbReference>
<dbReference type="Pfam" id="PF07729">
    <property type="entry name" value="FCD"/>
    <property type="match status" value="1"/>
</dbReference>
<dbReference type="CDD" id="cd07377">
    <property type="entry name" value="WHTH_GntR"/>
    <property type="match status" value="1"/>
</dbReference>
<protein>
    <submittedName>
        <fullName evidence="5">DNA-binding FadR family transcriptional regulator</fullName>
    </submittedName>
</protein>
<dbReference type="EMBL" id="JACHXP010000004">
    <property type="protein sequence ID" value="MBB3189856.1"/>
    <property type="molecule type" value="Genomic_DNA"/>
</dbReference>
<evidence type="ECO:0000256" key="2">
    <source>
        <dbReference type="ARBA" id="ARBA00023125"/>
    </source>
</evidence>
<name>A0A839VBH9_9GAMM</name>
<keyword evidence="3" id="KW-0804">Transcription</keyword>
<accession>A0A839VBH9</accession>
<dbReference type="InterPro" id="IPR008920">
    <property type="entry name" value="TF_FadR/GntR_C"/>
</dbReference>
<comment type="caution">
    <text evidence="5">The sequence shown here is derived from an EMBL/GenBank/DDBJ whole genome shotgun (WGS) entry which is preliminary data.</text>
</comment>
<proteinExistence type="predicted"/>
<dbReference type="PANTHER" id="PTHR43537">
    <property type="entry name" value="TRANSCRIPTIONAL REGULATOR, GNTR FAMILY"/>
    <property type="match status" value="1"/>
</dbReference>
<dbReference type="Proteomes" id="UP000547614">
    <property type="component" value="Unassembled WGS sequence"/>
</dbReference>
<evidence type="ECO:0000313" key="5">
    <source>
        <dbReference type="EMBL" id="MBB3189856.1"/>
    </source>
</evidence>
<gene>
    <name evidence="5" type="ORF">FHR94_001080</name>
</gene>
<dbReference type="PRINTS" id="PR00035">
    <property type="entry name" value="HTHGNTR"/>
</dbReference>
<evidence type="ECO:0000256" key="3">
    <source>
        <dbReference type="ARBA" id="ARBA00023163"/>
    </source>
</evidence>
<dbReference type="GO" id="GO:0003677">
    <property type="term" value="F:DNA binding"/>
    <property type="evidence" value="ECO:0007669"/>
    <property type="project" value="UniProtKB-KW"/>
</dbReference>
<dbReference type="Pfam" id="PF00392">
    <property type="entry name" value="GntR"/>
    <property type="match status" value="1"/>
</dbReference>
<dbReference type="AlphaFoldDB" id="A0A839VBH9"/>
<dbReference type="GO" id="GO:0003700">
    <property type="term" value="F:DNA-binding transcription factor activity"/>
    <property type="evidence" value="ECO:0007669"/>
    <property type="project" value="InterPro"/>
</dbReference>
<dbReference type="Gene3D" id="1.10.10.10">
    <property type="entry name" value="Winged helix-like DNA-binding domain superfamily/Winged helix DNA-binding domain"/>
    <property type="match status" value="1"/>
</dbReference>
<sequence>MSRSTDTDRRTARPDIADVLAEAIFSGEYSPGDFVPKELDLCERFGVSRSTVRSALQVLVAAGLLTRISGQGSRVRPLQEWHLLDPRVSAWMARFAHPNPVIQREIFTFRVAVEPFVARLAAEHATAADLLAIETAYEGMIRAIEHDDLCWCGRSHDEYDVAFHEAIFAASHNLVWAQISHVLKPAIALLVERSNHSADELHDSMERHRRVMEAIRLRQPEQAAQAALAVLDRTGRDLGLEGLTRRLPIIESPTTSD</sequence>
<keyword evidence="6" id="KW-1185">Reference proteome</keyword>
<dbReference type="InterPro" id="IPR011711">
    <property type="entry name" value="GntR_C"/>
</dbReference>
<reference evidence="5 6" key="1">
    <citation type="submission" date="2020-08" db="EMBL/GenBank/DDBJ databases">
        <title>Genomic Encyclopedia of Type Strains, Phase III (KMG-III): the genomes of soil and plant-associated and newly described type strains.</title>
        <authorList>
            <person name="Whitman W."/>
        </authorList>
    </citation>
    <scope>NUCLEOTIDE SEQUENCE [LARGE SCALE GENOMIC DNA]</scope>
    <source>
        <strain evidence="5 6">CECT 7282</strain>
    </source>
</reference>
<dbReference type="RefSeq" id="WP_183324606.1">
    <property type="nucleotide sequence ID" value="NZ_JACHXP010000004.1"/>
</dbReference>
<dbReference type="Gene3D" id="1.20.120.530">
    <property type="entry name" value="GntR ligand-binding domain-like"/>
    <property type="match status" value="1"/>
</dbReference>
<keyword evidence="1" id="KW-0805">Transcription regulation</keyword>
<dbReference type="SMART" id="SM00895">
    <property type="entry name" value="FCD"/>
    <property type="match status" value="1"/>
</dbReference>
<dbReference type="InterPro" id="IPR000524">
    <property type="entry name" value="Tscrpt_reg_HTH_GntR"/>
</dbReference>
<keyword evidence="2 5" id="KW-0238">DNA-binding</keyword>
<evidence type="ECO:0000256" key="1">
    <source>
        <dbReference type="ARBA" id="ARBA00023015"/>
    </source>
</evidence>